<dbReference type="GO" id="GO:0016020">
    <property type="term" value="C:membrane"/>
    <property type="evidence" value="ECO:0007669"/>
    <property type="project" value="UniProtKB-SubCell"/>
</dbReference>
<evidence type="ECO:0000256" key="7">
    <source>
        <dbReference type="ARBA" id="ARBA00022692"/>
    </source>
</evidence>
<evidence type="ECO:0000256" key="4">
    <source>
        <dbReference type="ARBA" id="ARBA00012557"/>
    </source>
</evidence>
<dbReference type="PANTHER" id="PTHR23033">
    <property type="entry name" value="BETA1,3-GALACTOSYLTRANSFERASE"/>
    <property type="match status" value="1"/>
</dbReference>
<dbReference type="OrthoDB" id="414175at2759"/>
<comment type="similarity">
    <text evidence="3">Belongs to the glycosyltransferase 31 family. Beta3-Gal-T subfamily.</text>
</comment>
<evidence type="ECO:0000256" key="3">
    <source>
        <dbReference type="ARBA" id="ARBA00006462"/>
    </source>
</evidence>
<dbReference type="KEGG" id="pchm:VFPPC_10197"/>
<dbReference type="AlphaFoldDB" id="A0A179F186"/>
<dbReference type="Gene3D" id="3.90.550.50">
    <property type="match status" value="1"/>
</dbReference>
<comment type="caution">
    <text evidence="13">The sequence shown here is derived from an EMBL/GenBank/DDBJ whole genome shotgun (WGS) entry which is preliminary data.</text>
</comment>
<evidence type="ECO:0000313" key="14">
    <source>
        <dbReference type="Proteomes" id="UP000078397"/>
    </source>
</evidence>
<comment type="pathway">
    <text evidence="2">Protein modification; protein glycosylation.</text>
</comment>
<keyword evidence="8" id="KW-0547">Nucleotide-binding</keyword>
<evidence type="ECO:0000259" key="12">
    <source>
        <dbReference type="Pfam" id="PF02434"/>
    </source>
</evidence>
<organism evidence="13 14">
    <name type="scientific">Pochonia chlamydosporia 170</name>
    <dbReference type="NCBI Taxonomy" id="1380566"/>
    <lineage>
        <taxon>Eukaryota</taxon>
        <taxon>Fungi</taxon>
        <taxon>Dikarya</taxon>
        <taxon>Ascomycota</taxon>
        <taxon>Pezizomycotina</taxon>
        <taxon>Sordariomycetes</taxon>
        <taxon>Hypocreomycetidae</taxon>
        <taxon>Hypocreales</taxon>
        <taxon>Clavicipitaceae</taxon>
        <taxon>Pochonia</taxon>
    </lineage>
</organism>
<dbReference type="GO" id="GO:0000166">
    <property type="term" value="F:nucleotide binding"/>
    <property type="evidence" value="ECO:0007669"/>
    <property type="project" value="UniProtKB-KW"/>
</dbReference>
<dbReference type="STRING" id="1380566.A0A179F186"/>
<keyword evidence="14" id="KW-1185">Reference proteome</keyword>
<gene>
    <name evidence="13" type="ORF">VFPPC_10197</name>
</gene>
<sequence length="517" mass="59897">MSGILAKQETPSLWRRKAVSSRWRRTIVFLLMVFAFLSALTITSKQIGRVCYGNSCGMFGLREMLPKFAPDRAHSNPGDNIVDDRDPIQGHNMAEDAKASIRSDDECAHFPDTSNVLILMKTGASEAYSRLPVHLLTMLKCLPNNFLLFSDMAENIAGHTVYDSLENVLDSVKESNGDFHIYHRQNQCPIAHEQCNRDHDVGFEGWNLDKYKNVHIAERAYKMRPNYDWYFFIDADTYVSFPTLMDWLPSVDSNKLHYIGHQKHSGTFPFAHGGSGYLMSKAIMRSMFFGRTGVANKYDEPTQQGCCGDIMWSEIVLNETGLTPENMWPAINEFKPRTFSYYEDQWCQPIITLHHVNGEEINDLYAFEKEQKFAHRITIKDVYNQFVAAHLQEVQPDWDNESEDVYYLDGEAREYEESELDKAKKEDLSDQEREAHKSHSDCRAACEAQEDCFQWRYRKGICGLSYKKFKHGTAVKRDDDDSQRAFSGWDMKRIKKWINEQGDCDGPYQWRVQDNKE</sequence>
<evidence type="ECO:0000256" key="10">
    <source>
        <dbReference type="ARBA" id="ARBA00022989"/>
    </source>
</evidence>
<keyword evidence="10" id="KW-1133">Transmembrane helix</keyword>
<evidence type="ECO:0000256" key="8">
    <source>
        <dbReference type="ARBA" id="ARBA00022741"/>
    </source>
</evidence>
<keyword evidence="7" id="KW-0812">Transmembrane</keyword>
<evidence type="ECO:0000256" key="9">
    <source>
        <dbReference type="ARBA" id="ARBA00022968"/>
    </source>
</evidence>
<dbReference type="Proteomes" id="UP000078397">
    <property type="component" value="Unassembled WGS sequence"/>
</dbReference>
<comment type="subcellular location">
    <subcellularLocation>
        <location evidence="1">Membrane</location>
        <topology evidence="1">Single-pass type II membrane protein</topology>
    </subcellularLocation>
</comment>
<evidence type="ECO:0000256" key="1">
    <source>
        <dbReference type="ARBA" id="ARBA00004606"/>
    </source>
</evidence>
<dbReference type="RefSeq" id="XP_018137223.1">
    <property type="nucleotide sequence ID" value="XM_018288612.1"/>
</dbReference>
<evidence type="ECO:0000313" key="13">
    <source>
        <dbReference type="EMBL" id="OAQ59168.1"/>
    </source>
</evidence>
<evidence type="ECO:0000256" key="5">
    <source>
        <dbReference type="ARBA" id="ARBA00022676"/>
    </source>
</evidence>
<dbReference type="GeneID" id="28852606"/>
<keyword evidence="9" id="KW-0735">Signal-anchor</keyword>
<accession>A0A179F186</accession>
<name>A0A179F186_METCM</name>
<evidence type="ECO:0000256" key="2">
    <source>
        <dbReference type="ARBA" id="ARBA00004922"/>
    </source>
</evidence>
<dbReference type="InterPro" id="IPR003378">
    <property type="entry name" value="Fringe-like_glycosylTrfase"/>
</dbReference>
<feature type="domain" description="Fringe-like glycosyltransferase" evidence="12">
    <location>
        <begin position="221"/>
        <end position="287"/>
    </location>
</feature>
<keyword evidence="5" id="KW-0328">Glycosyltransferase</keyword>
<reference evidence="13 14" key="1">
    <citation type="journal article" date="2016" name="PLoS Pathog.">
        <title>Biosynthesis of antibiotic leucinostatins in bio-control fungus Purpureocillium lilacinum and their inhibition on phytophthora revealed by genome mining.</title>
        <authorList>
            <person name="Wang G."/>
            <person name="Liu Z."/>
            <person name="Lin R."/>
            <person name="Li E."/>
            <person name="Mao Z."/>
            <person name="Ling J."/>
            <person name="Yang Y."/>
            <person name="Yin W.B."/>
            <person name="Xie B."/>
        </authorList>
    </citation>
    <scope>NUCLEOTIDE SEQUENCE [LARGE SCALE GENOMIC DNA]</scope>
    <source>
        <strain evidence="13">170</strain>
    </source>
</reference>
<dbReference type="GO" id="GO:0016263">
    <property type="term" value="F:glycoprotein-N-acetylgalactosamine 3-beta-galactosyltransferase activity"/>
    <property type="evidence" value="ECO:0007669"/>
    <property type="project" value="UniProtKB-EC"/>
</dbReference>
<evidence type="ECO:0000256" key="6">
    <source>
        <dbReference type="ARBA" id="ARBA00022679"/>
    </source>
</evidence>
<keyword evidence="6" id="KW-0808">Transferase</keyword>
<dbReference type="Pfam" id="PF02434">
    <property type="entry name" value="Fringe"/>
    <property type="match status" value="1"/>
</dbReference>
<proteinExistence type="inferred from homology"/>
<dbReference type="EC" id="2.4.1.122" evidence="4"/>
<protein>
    <recommendedName>
        <fullName evidence="4">N-acetylgalactosaminide beta-1,3-galactosyltransferase</fullName>
        <ecNumber evidence="4">2.4.1.122</ecNumber>
    </recommendedName>
</protein>
<dbReference type="InterPro" id="IPR026050">
    <property type="entry name" value="C1GALT1/C1GALT1_chp1"/>
</dbReference>
<keyword evidence="11" id="KW-0472">Membrane</keyword>
<evidence type="ECO:0000256" key="11">
    <source>
        <dbReference type="ARBA" id="ARBA00023136"/>
    </source>
</evidence>
<dbReference type="EMBL" id="LSBJ02000010">
    <property type="protein sequence ID" value="OAQ59168.1"/>
    <property type="molecule type" value="Genomic_DNA"/>
</dbReference>
<dbReference type="PANTHER" id="PTHR23033:SF40">
    <property type="entry name" value="APPLE DOMAIN-CONTAINING PROTEIN"/>
    <property type="match status" value="1"/>
</dbReference>